<dbReference type="AlphaFoldDB" id="A0AAU9RQX9"/>
<comment type="similarity">
    <text evidence="2">Belongs to the 'GDSL' lipolytic enzyme family.</text>
</comment>
<dbReference type="Pfam" id="PF00657">
    <property type="entry name" value="Lipase_GDSL"/>
    <property type="match status" value="1"/>
</dbReference>
<dbReference type="GO" id="GO:0016298">
    <property type="term" value="F:lipase activity"/>
    <property type="evidence" value="ECO:0007669"/>
    <property type="project" value="InterPro"/>
</dbReference>
<evidence type="ECO:0000313" key="9">
    <source>
        <dbReference type="EMBL" id="CAH2047315.1"/>
    </source>
</evidence>
<evidence type="ECO:0008006" key="11">
    <source>
        <dbReference type="Google" id="ProtNLM"/>
    </source>
</evidence>
<comment type="subcellular location">
    <subcellularLocation>
        <location evidence="1">Secreted</location>
    </subcellularLocation>
</comment>
<keyword evidence="4" id="KW-0732">Signal</keyword>
<evidence type="ECO:0000256" key="2">
    <source>
        <dbReference type="ARBA" id="ARBA00008668"/>
    </source>
</evidence>
<dbReference type="InterPro" id="IPR050592">
    <property type="entry name" value="GDSL_lipolytic_enzyme"/>
</dbReference>
<evidence type="ECO:0000256" key="6">
    <source>
        <dbReference type="ARBA" id="ARBA00022963"/>
    </source>
</evidence>
<evidence type="ECO:0000256" key="4">
    <source>
        <dbReference type="ARBA" id="ARBA00022729"/>
    </source>
</evidence>
<accession>A0AAU9RQX9</accession>
<reference evidence="9 10" key="1">
    <citation type="submission" date="2022-03" db="EMBL/GenBank/DDBJ databases">
        <authorList>
            <person name="Nunn A."/>
            <person name="Chopra R."/>
            <person name="Nunn A."/>
            <person name="Contreras Garrido A."/>
        </authorList>
    </citation>
    <scope>NUCLEOTIDE SEQUENCE [LARGE SCALE GENOMIC DNA]</scope>
</reference>
<proteinExistence type="inferred from homology"/>
<keyword evidence="10" id="KW-1185">Reference proteome</keyword>
<dbReference type="Proteomes" id="UP000836841">
    <property type="component" value="Chromosome 2"/>
</dbReference>
<organism evidence="9 10">
    <name type="scientific">Thlaspi arvense</name>
    <name type="common">Field penny-cress</name>
    <dbReference type="NCBI Taxonomy" id="13288"/>
    <lineage>
        <taxon>Eukaryota</taxon>
        <taxon>Viridiplantae</taxon>
        <taxon>Streptophyta</taxon>
        <taxon>Embryophyta</taxon>
        <taxon>Tracheophyta</taxon>
        <taxon>Spermatophyta</taxon>
        <taxon>Magnoliopsida</taxon>
        <taxon>eudicotyledons</taxon>
        <taxon>Gunneridae</taxon>
        <taxon>Pentapetalae</taxon>
        <taxon>rosids</taxon>
        <taxon>malvids</taxon>
        <taxon>Brassicales</taxon>
        <taxon>Brassicaceae</taxon>
        <taxon>Thlaspideae</taxon>
        <taxon>Thlaspi</taxon>
    </lineage>
</organism>
<dbReference type="CDD" id="cd01837">
    <property type="entry name" value="SGNH_plant_lipase_like"/>
    <property type="match status" value="1"/>
</dbReference>
<dbReference type="GO" id="GO:0005576">
    <property type="term" value="C:extracellular region"/>
    <property type="evidence" value="ECO:0007669"/>
    <property type="project" value="UniProtKB-SubCell"/>
</dbReference>
<evidence type="ECO:0000256" key="8">
    <source>
        <dbReference type="ARBA" id="ARBA00023180"/>
    </source>
</evidence>
<protein>
    <recommendedName>
        <fullName evidence="11">GDSL esterase/lipase</fullName>
    </recommendedName>
</protein>
<dbReference type="InterPro" id="IPR001087">
    <property type="entry name" value="GDSL"/>
</dbReference>
<evidence type="ECO:0000313" key="10">
    <source>
        <dbReference type="Proteomes" id="UP000836841"/>
    </source>
</evidence>
<dbReference type="InterPro" id="IPR036514">
    <property type="entry name" value="SGNH_hydro_sf"/>
</dbReference>
<dbReference type="EMBL" id="OU466858">
    <property type="protein sequence ID" value="CAH2047315.1"/>
    <property type="molecule type" value="Genomic_DNA"/>
</dbReference>
<dbReference type="Gene3D" id="3.40.50.1110">
    <property type="entry name" value="SGNH hydrolase"/>
    <property type="match status" value="1"/>
</dbReference>
<dbReference type="PANTHER" id="PTHR45642:SF65">
    <property type="entry name" value="BNAA02G25900D PROTEIN"/>
    <property type="match status" value="1"/>
</dbReference>
<dbReference type="InterPro" id="IPR008265">
    <property type="entry name" value="Lipase_GDSL_AS"/>
</dbReference>
<keyword evidence="3" id="KW-0964">Secreted</keyword>
<evidence type="ECO:0000256" key="1">
    <source>
        <dbReference type="ARBA" id="ARBA00004613"/>
    </source>
</evidence>
<keyword evidence="8" id="KW-0325">Glycoprotein</keyword>
<keyword evidence="6" id="KW-0442">Lipid degradation</keyword>
<dbReference type="PROSITE" id="PS01098">
    <property type="entry name" value="LIPASE_GDSL_SER"/>
    <property type="match status" value="1"/>
</dbReference>
<evidence type="ECO:0000256" key="5">
    <source>
        <dbReference type="ARBA" id="ARBA00022801"/>
    </source>
</evidence>
<evidence type="ECO:0000256" key="7">
    <source>
        <dbReference type="ARBA" id="ARBA00023098"/>
    </source>
</evidence>
<dbReference type="FunFam" id="3.40.50.1110:FF:000003">
    <property type="entry name" value="GDSL esterase/lipase APG"/>
    <property type="match status" value="1"/>
</dbReference>
<evidence type="ECO:0000256" key="3">
    <source>
        <dbReference type="ARBA" id="ARBA00022525"/>
    </source>
</evidence>
<keyword evidence="7" id="KW-0443">Lipid metabolism</keyword>
<keyword evidence="5" id="KW-0378">Hydrolase</keyword>
<sequence>MVPDETNATNEGKNRKIPALIVFGDSVMDTGNNNNLPTLLKCNFAPYGKNYPGGFASGRFCDGRVPTDLIAEKLGLGKTLPAYLSPNLKPKNLLKGVTFASGGTGYDPLTANIMSVISMWDQLIYFQEYISNIKQHFGEQRAQNILDNSFFLVASSSNDIAHTYLAQSHKYNRTSYANFLSDLAIKFVRELHKFGAKNIGVFSAVPIGCVPIQKTLFGGINRGCTTRLNDMAKQFNSKLSPALNSLNKELDGIILYIDVYDTFLDMIQNPKKFGFEVADKGCCGTGYLAVSYLCNSLNPFTCSNSSAYIFWDSYHPTEKAYQVIVDKLFSKYISQI</sequence>
<name>A0AAU9RQX9_THLAR</name>
<dbReference type="SUPFAM" id="SSF52266">
    <property type="entry name" value="SGNH hydrolase"/>
    <property type="match status" value="1"/>
</dbReference>
<dbReference type="PANTHER" id="PTHR45642">
    <property type="entry name" value="GDSL ESTERASE/LIPASE EXL3"/>
    <property type="match status" value="1"/>
</dbReference>
<gene>
    <name evidence="9" type="ORF">TAV2_LOCUS7285</name>
</gene>
<dbReference type="InterPro" id="IPR035669">
    <property type="entry name" value="SGNH_plant_lipase-like"/>
</dbReference>
<dbReference type="GO" id="GO:0016042">
    <property type="term" value="P:lipid catabolic process"/>
    <property type="evidence" value="ECO:0007669"/>
    <property type="project" value="UniProtKB-KW"/>
</dbReference>